<dbReference type="EMBL" id="GBRH01191655">
    <property type="protein sequence ID" value="JAE06241.1"/>
    <property type="molecule type" value="Transcribed_RNA"/>
</dbReference>
<protein>
    <submittedName>
        <fullName evidence="1">Uncharacterized protein</fullName>
    </submittedName>
</protein>
<evidence type="ECO:0000313" key="1">
    <source>
        <dbReference type="EMBL" id="JAE06241.1"/>
    </source>
</evidence>
<proteinExistence type="predicted"/>
<sequence>MKICSKSYQFSASVSSPVNFVLTGENVAPPDTESSDAR</sequence>
<name>A0A0A9F7X5_ARUDO</name>
<reference evidence="1" key="2">
    <citation type="journal article" date="2015" name="Data Brief">
        <title>Shoot transcriptome of the giant reed, Arundo donax.</title>
        <authorList>
            <person name="Barrero R.A."/>
            <person name="Guerrero F.D."/>
            <person name="Moolhuijzen P."/>
            <person name="Goolsby J.A."/>
            <person name="Tidwell J."/>
            <person name="Bellgard S.E."/>
            <person name="Bellgard M.I."/>
        </authorList>
    </citation>
    <scope>NUCLEOTIDE SEQUENCE</scope>
    <source>
        <tissue evidence="1">Shoot tissue taken approximately 20 cm above the soil surface</tissue>
    </source>
</reference>
<reference evidence="1" key="1">
    <citation type="submission" date="2014-09" db="EMBL/GenBank/DDBJ databases">
        <authorList>
            <person name="Magalhaes I.L.F."/>
            <person name="Oliveira U."/>
            <person name="Santos F.R."/>
            <person name="Vidigal T.H.D.A."/>
            <person name="Brescovit A.D."/>
            <person name="Santos A.J."/>
        </authorList>
    </citation>
    <scope>NUCLEOTIDE SEQUENCE</scope>
    <source>
        <tissue evidence="1">Shoot tissue taken approximately 20 cm above the soil surface</tissue>
    </source>
</reference>
<organism evidence="1">
    <name type="scientific">Arundo donax</name>
    <name type="common">Giant reed</name>
    <name type="synonym">Donax arundinaceus</name>
    <dbReference type="NCBI Taxonomy" id="35708"/>
    <lineage>
        <taxon>Eukaryota</taxon>
        <taxon>Viridiplantae</taxon>
        <taxon>Streptophyta</taxon>
        <taxon>Embryophyta</taxon>
        <taxon>Tracheophyta</taxon>
        <taxon>Spermatophyta</taxon>
        <taxon>Magnoliopsida</taxon>
        <taxon>Liliopsida</taxon>
        <taxon>Poales</taxon>
        <taxon>Poaceae</taxon>
        <taxon>PACMAD clade</taxon>
        <taxon>Arundinoideae</taxon>
        <taxon>Arundineae</taxon>
        <taxon>Arundo</taxon>
    </lineage>
</organism>
<accession>A0A0A9F7X5</accession>
<dbReference type="AlphaFoldDB" id="A0A0A9F7X5"/>